<dbReference type="OrthoDB" id="662751at2"/>
<dbReference type="EMBL" id="SPPV01000006">
    <property type="protein sequence ID" value="TFU51562.1"/>
    <property type="molecule type" value="Genomic_DNA"/>
</dbReference>
<protein>
    <recommendedName>
        <fullName evidence="3">ParB/Sulfiredoxin domain-containing protein</fullName>
    </recommendedName>
</protein>
<evidence type="ECO:0000313" key="1">
    <source>
        <dbReference type="EMBL" id="TFU51562.1"/>
    </source>
</evidence>
<evidence type="ECO:0008006" key="3">
    <source>
        <dbReference type="Google" id="ProtNLM"/>
    </source>
</evidence>
<comment type="caution">
    <text evidence="1">The sequence shown here is derived from an EMBL/GenBank/DDBJ whole genome shotgun (WGS) entry which is preliminary data.</text>
</comment>
<reference evidence="1 2" key="1">
    <citation type="submission" date="2019-03" db="EMBL/GenBank/DDBJ databases">
        <title>Diversity of the mouse oral microbiome.</title>
        <authorList>
            <person name="Joseph S."/>
            <person name="Aduse-Opoku J."/>
            <person name="Curtis M."/>
            <person name="Wade W."/>
            <person name="Hashim A."/>
        </authorList>
    </citation>
    <scope>NUCLEOTIDE SEQUENCE [LARGE SCALE GENOMIC DNA]</scope>
    <source>
        <strain evidence="1 2">P2318</strain>
    </source>
</reference>
<organism evidence="1 2">
    <name type="scientific">Bacteroides acidifaciens</name>
    <dbReference type="NCBI Taxonomy" id="85831"/>
    <lineage>
        <taxon>Bacteria</taxon>
        <taxon>Pseudomonadati</taxon>
        <taxon>Bacteroidota</taxon>
        <taxon>Bacteroidia</taxon>
        <taxon>Bacteroidales</taxon>
        <taxon>Bacteroidaceae</taxon>
        <taxon>Bacteroides</taxon>
    </lineage>
</organism>
<proteinExistence type="predicted"/>
<sequence>MEDWKKNDDEDLDEEDILLRNKCREMSDEELKNIVPVWTTNIEKMQGPIYHPAYPGSNCVFMRCNLEKLIEHSSNLDDVVFNKTFDGYWPEESRFARTINRWLNKEYVDPPILEMKQNDLIIKEGRHRAIMAQYIGVKDIIVCVPLYLIEDMQKLIDAVILETD</sequence>
<evidence type="ECO:0000313" key="2">
    <source>
        <dbReference type="Proteomes" id="UP000298073"/>
    </source>
</evidence>
<gene>
    <name evidence="1" type="ORF">E4T97_04725</name>
</gene>
<name>A0A7K3MKI4_9BACE</name>
<dbReference type="Proteomes" id="UP000298073">
    <property type="component" value="Unassembled WGS sequence"/>
</dbReference>
<dbReference type="AlphaFoldDB" id="A0A7K3MKI4"/>
<dbReference type="RefSeq" id="WP_024987002.1">
    <property type="nucleotide sequence ID" value="NZ_CAJTBC010000001.1"/>
</dbReference>
<dbReference type="GeneID" id="93047131"/>
<accession>A0A7K3MKI4</accession>